<keyword evidence="5 7" id="KW-1133">Transmembrane helix</keyword>
<sequence>MNDRAGTVERWLAWRYLATRQREGFVSFIAIFSLIGVALGVATLIVVLSVMGGFRQQLLGRIIGLNGHIVITARDGGMVQATPDLLAKLKAFPGVRAVNLTLERQALVTNANNQTRGALVRGVRPEDLQGRDMVSKNIVHGDLSAFGTRPGVVIGERLRQALNLRAGDKLTLVTHRVNDNGTISPRYSDYEILASFITRRYEFDNGLVFVPLPMLQSDLEYGDEAVSSIDLDIADPQAAPQFAEELRKALGRDDLRIAHWLGLNARFVGALQVERVMMFIILTLIVVVAAMNVVASFTMLVRVKRGSIAILRTMGATPGTIVRAFFLSAAAVGLVGTAVGAGLGLLVCANMQGIARLLVLLTNAGGPGAGWSEVEFITSAPVRVQPIEVLSIIAIAILLSLAAAAYPAWRSTRVEPVEGLRHE</sequence>
<dbReference type="OrthoDB" id="9808461at2"/>
<evidence type="ECO:0000256" key="4">
    <source>
        <dbReference type="ARBA" id="ARBA00022692"/>
    </source>
</evidence>
<evidence type="ECO:0000256" key="6">
    <source>
        <dbReference type="ARBA" id="ARBA00023136"/>
    </source>
</evidence>
<proteinExistence type="inferred from homology"/>
<evidence type="ECO:0000256" key="5">
    <source>
        <dbReference type="ARBA" id="ARBA00022989"/>
    </source>
</evidence>
<evidence type="ECO:0000256" key="7">
    <source>
        <dbReference type="SAM" id="Phobius"/>
    </source>
</evidence>
<keyword evidence="10" id="KW-0449">Lipoprotein</keyword>
<keyword evidence="6 7" id="KW-0472">Membrane</keyword>
<evidence type="ECO:0000259" key="9">
    <source>
        <dbReference type="Pfam" id="PF12704"/>
    </source>
</evidence>
<dbReference type="Proteomes" id="UP000321058">
    <property type="component" value="Unassembled WGS sequence"/>
</dbReference>
<feature type="domain" description="MacB-like periplasmic core" evidence="9">
    <location>
        <begin position="32"/>
        <end position="248"/>
    </location>
</feature>
<protein>
    <submittedName>
        <fullName evidence="10">LolC/E family lipoprotein releasing system, protein</fullName>
    </submittedName>
</protein>
<accession>A0A512N785</accession>
<dbReference type="InterPro" id="IPR025857">
    <property type="entry name" value="MacB_PCD"/>
</dbReference>
<dbReference type="InterPro" id="IPR051447">
    <property type="entry name" value="Lipoprotein-release_system"/>
</dbReference>
<evidence type="ECO:0000256" key="3">
    <source>
        <dbReference type="ARBA" id="ARBA00022475"/>
    </source>
</evidence>
<dbReference type="InterPro" id="IPR003838">
    <property type="entry name" value="ABC3_permease_C"/>
</dbReference>
<evidence type="ECO:0000313" key="10">
    <source>
        <dbReference type="EMBL" id="GEP54845.1"/>
    </source>
</evidence>
<evidence type="ECO:0000256" key="1">
    <source>
        <dbReference type="ARBA" id="ARBA00004651"/>
    </source>
</evidence>
<feature type="transmembrane region" description="Helical" evidence="7">
    <location>
        <begin position="25"/>
        <end position="51"/>
    </location>
</feature>
<keyword evidence="11" id="KW-1185">Reference proteome</keyword>
<feature type="transmembrane region" description="Helical" evidence="7">
    <location>
        <begin position="389"/>
        <end position="409"/>
    </location>
</feature>
<comment type="subcellular location">
    <subcellularLocation>
        <location evidence="1">Cell membrane</location>
        <topology evidence="1">Multi-pass membrane protein</topology>
    </subcellularLocation>
</comment>
<feature type="transmembrane region" description="Helical" evidence="7">
    <location>
        <begin position="276"/>
        <end position="301"/>
    </location>
</feature>
<dbReference type="AlphaFoldDB" id="A0A512N785"/>
<dbReference type="GO" id="GO:0044874">
    <property type="term" value="P:lipoprotein localization to outer membrane"/>
    <property type="evidence" value="ECO:0007669"/>
    <property type="project" value="TreeGrafter"/>
</dbReference>
<reference evidence="10 11" key="1">
    <citation type="submission" date="2019-07" db="EMBL/GenBank/DDBJ databases">
        <title>Whole genome shotgun sequence of Reyranella soli NBRC 108950.</title>
        <authorList>
            <person name="Hosoyama A."/>
            <person name="Uohara A."/>
            <person name="Ohji S."/>
            <person name="Ichikawa N."/>
        </authorList>
    </citation>
    <scope>NUCLEOTIDE SEQUENCE [LARGE SCALE GENOMIC DNA]</scope>
    <source>
        <strain evidence="10 11">NBRC 108950</strain>
    </source>
</reference>
<dbReference type="RefSeq" id="WP_147148785.1">
    <property type="nucleotide sequence ID" value="NZ_BKAJ01000032.1"/>
</dbReference>
<organism evidence="10 11">
    <name type="scientific">Reyranella soli</name>
    <dbReference type="NCBI Taxonomy" id="1230389"/>
    <lineage>
        <taxon>Bacteria</taxon>
        <taxon>Pseudomonadati</taxon>
        <taxon>Pseudomonadota</taxon>
        <taxon>Alphaproteobacteria</taxon>
        <taxon>Hyphomicrobiales</taxon>
        <taxon>Reyranellaceae</taxon>
        <taxon>Reyranella</taxon>
    </lineage>
</organism>
<evidence type="ECO:0000256" key="2">
    <source>
        <dbReference type="ARBA" id="ARBA00005236"/>
    </source>
</evidence>
<keyword evidence="3" id="KW-1003">Cell membrane</keyword>
<dbReference type="Pfam" id="PF12704">
    <property type="entry name" value="MacB_PCD"/>
    <property type="match status" value="1"/>
</dbReference>
<gene>
    <name evidence="10" type="ORF">RSO01_20110</name>
</gene>
<feature type="transmembrane region" description="Helical" evidence="7">
    <location>
        <begin position="321"/>
        <end position="348"/>
    </location>
</feature>
<evidence type="ECO:0000313" key="11">
    <source>
        <dbReference type="Proteomes" id="UP000321058"/>
    </source>
</evidence>
<dbReference type="PANTHER" id="PTHR30489:SF0">
    <property type="entry name" value="LIPOPROTEIN-RELEASING SYSTEM TRANSMEMBRANE PROTEIN LOLE"/>
    <property type="match status" value="1"/>
</dbReference>
<dbReference type="GO" id="GO:0098797">
    <property type="term" value="C:plasma membrane protein complex"/>
    <property type="evidence" value="ECO:0007669"/>
    <property type="project" value="TreeGrafter"/>
</dbReference>
<dbReference type="Pfam" id="PF02687">
    <property type="entry name" value="FtsX"/>
    <property type="match status" value="1"/>
</dbReference>
<dbReference type="PANTHER" id="PTHR30489">
    <property type="entry name" value="LIPOPROTEIN-RELEASING SYSTEM TRANSMEMBRANE PROTEIN LOLE"/>
    <property type="match status" value="1"/>
</dbReference>
<comment type="caution">
    <text evidence="10">The sequence shown here is derived from an EMBL/GenBank/DDBJ whole genome shotgun (WGS) entry which is preliminary data.</text>
</comment>
<dbReference type="EMBL" id="BKAJ01000032">
    <property type="protein sequence ID" value="GEP54845.1"/>
    <property type="molecule type" value="Genomic_DNA"/>
</dbReference>
<evidence type="ECO:0000259" key="8">
    <source>
        <dbReference type="Pfam" id="PF02687"/>
    </source>
</evidence>
<name>A0A512N785_9HYPH</name>
<feature type="domain" description="ABC3 transporter permease C-terminal" evidence="8">
    <location>
        <begin position="279"/>
        <end position="416"/>
    </location>
</feature>
<comment type="similarity">
    <text evidence="2">Belongs to the ABC-4 integral membrane protein family. LolC/E subfamily.</text>
</comment>
<keyword evidence="4 7" id="KW-0812">Transmembrane</keyword>